<feature type="compositionally biased region" description="Polar residues" evidence="1">
    <location>
        <begin position="62"/>
        <end position="72"/>
    </location>
</feature>
<keyword evidence="4" id="KW-1185">Reference proteome</keyword>
<gene>
    <name evidence="3" type="primary">20209848</name>
    <name evidence="2" type="ORF">HELRODRAFT_184787</name>
</gene>
<proteinExistence type="predicted"/>
<feature type="region of interest" description="Disordered" evidence="1">
    <location>
        <begin position="20"/>
        <end position="88"/>
    </location>
</feature>
<protein>
    <submittedName>
        <fullName evidence="2 3">Uncharacterized protein</fullName>
    </submittedName>
</protein>
<dbReference type="GeneID" id="20209848"/>
<dbReference type="EMBL" id="AMQM01012110">
    <property type="status" value="NOT_ANNOTATED_CDS"/>
    <property type="molecule type" value="Genomic_DNA"/>
</dbReference>
<evidence type="ECO:0000313" key="3">
    <source>
        <dbReference type="EnsemblMetazoa" id="HelroP184787"/>
    </source>
</evidence>
<sequence length="135" mass="15302">NNSSDTEDCDDSERLVIDLGGLADADDTKQNEVASPKKTTINTQQQQQQQHQQQQQQQLQQNLDSSINSSKNHGVAYLTAKKSSKMSLAAADLQRGQLFRSRDDVRERESAAAEQMHQDEDQEELNWPAHFLNYD</sequence>
<dbReference type="AlphaFoldDB" id="T1FLZ9"/>
<dbReference type="Proteomes" id="UP000015101">
    <property type="component" value="Unassembled WGS sequence"/>
</dbReference>
<feature type="compositionally biased region" description="Low complexity" evidence="1">
    <location>
        <begin position="44"/>
        <end position="61"/>
    </location>
</feature>
<dbReference type="CTD" id="20209848"/>
<feature type="compositionally biased region" description="Polar residues" evidence="1">
    <location>
        <begin position="31"/>
        <end position="43"/>
    </location>
</feature>
<feature type="compositionally biased region" description="Basic and acidic residues" evidence="1">
    <location>
        <begin position="100"/>
        <end position="119"/>
    </location>
</feature>
<dbReference type="KEGG" id="hro:HELRODRAFT_184787"/>
<dbReference type="EMBL" id="KB097256">
    <property type="protein sequence ID" value="ESN98018.1"/>
    <property type="molecule type" value="Genomic_DNA"/>
</dbReference>
<dbReference type="RefSeq" id="XP_009023883.1">
    <property type="nucleotide sequence ID" value="XM_009025635.1"/>
</dbReference>
<dbReference type="EnsemblMetazoa" id="HelroT184787">
    <property type="protein sequence ID" value="HelroP184787"/>
    <property type="gene ID" value="HelroG184787"/>
</dbReference>
<feature type="region of interest" description="Disordered" evidence="1">
    <location>
        <begin position="100"/>
        <end position="135"/>
    </location>
</feature>
<reference evidence="4" key="1">
    <citation type="submission" date="2012-12" db="EMBL/GenBank/DDBJ databases">
        <authorList>
            <person name="Hellsten U."/>
            <person name="Grimwood J."/>
            <person name="Chapman J.A."/>
            <person name="Shapiro H."/>
            <person name="Aerts A."/>
            <person name="Otillar R.P."/>
            <person name="Terry A.Y."/>
            <person name="Boore J.L."/>
            <person name="Simakov O."/>
            <person name="Marletaz F."/>
            <person name="Cho S.-J."/>
            <person name="Edsinger-Gonzales E."/>
            <person name="Havlak P."/>
            <person name="Kuo D.-H."/>
            <person name="Larsson T."/>
            <person name="Lv J."/>
            <person name="Arendt D."/>
            <person name="Savage R."/>
            <person name="Osoegawa K."/>
            <person name="de Jong P."/>
            <person name="Lindberg D.R."/>
            <person name="Seaver E.C."/>
            <person name="Weisblat D.A."/>
            <person name="Putnam N.H."/>
            <person name="Grigoriev I.V."/>
            <person name="Rokhsar D.S."/>
        </authorList>
    </citation>
    <scope>NUCLEOTIDE SEQUENCE</scope>
</reference>
<accession>T1FLZ9</accession>
<name>T1FLZ9_HELRO</name>
<dbReference type="HOGENOM" id="CLU_1890939_0_0_1"/>
<evidence type="ECO:0000313" key="4">
    <source>
        <dbReference type="Proteomes" id="UP000015101"/>
    </source>
</evidence>
<organism evidence="3 4">
    <name type="scientific">Helobdella robusta</name>
    <name type="common">Californian leech</name>
    <dbReference type="NCBI Taxonomy" id="6412"/>
    <lineage>
        <taxon>Eukaryota</taxon>
        <taxon>Metazoa</taxon>
        <taxon>Spiralia</taxon>
        <taxon>Lophotrochozoa</taxon>
        <taxon>Annelida</taxon>
        <taxon>Clitellata</taxon>
        <taxon>Hirudinea</taxon>
        <taxon>Rhynchobdellida</taxon>
        <taxon>Glossiphoniidae</taxon>
        <taxon>Helobdella</taxon>
    </lineage>
</organism>
<evidence type="ECO:0000313" key="2">
    <source>
        <dbReference type="EMBL" id="ESN98018.1"/>
    </source>
</evidence>
<evidence type="ECO:0000256" key="1">
    <source>
        <dbReference type="SAM" id="MobiDB-lite"/>
    </source>
</evidence>
<reference evidence="2 4" key="2">
    <citation type="journal article" date="2013" name="Nature">
        <title>Insights into bilaterian evolution from three spiralian genomes.</title>
        <authorList>
            <person name="Simakov O."/>
            <person name="Marletaz F."/>
            <person name="Cho S.J."/>
            <person name="Edsinger-Gonzales E."/>
            <person name="Havlak P."/>
            <person name="Hellsten U."/>
            <person name="Kuo D.H."/>
            <person name="Larsson T."/>
            <person name="Lv J."/>
            <person name="Arendt D."/>
            <person name="Savage R."/>
            <person name="Osoegawa K."/>
            <person name="de Jong P."/>
            <person name="Grimwood J."/>
            <person name="Chapman J.A."/>
            <person name="Shapiro H."/>
            <person name="Aerts A."/>
            <person name="Otillar R.P."/>
            <person name="Terry A.Y."/>
            <person name="Boore J.L."/>
            <person name="Grigoriev I.V."/>
            <person name="Lindberg D.R."/>
            <person name="Seaver E.C."/>
            <person name="Weisblat D.A."/>
            <person name="Putnam N.H."/>
            <person name="Rokhsar D.S."/>
        </authorList>
    </citation>
    <scope>NUCLEOTIDE SEQUENCE</scope>
</reference>
<reference evidence="3" key="3">
    <citation type="submission" date="2015-06" db="UniProtKB">
        <authorList>
            <consortium name="EnsemblMetazoa"/>
        </authorList>
    </citation>
    <scope>IDENTIFICATION</scope>
</reference>
<dbReference type="InParanoid" id="T1FLZ9"/>